<dbReference type="InterPro" id="IPR002156">
    <property type="entry name" value="RNaseH_domain"/>
</dbReference>
<dbReference type="GO" id="GO:0004523">
    <property type="term" value="F:RNA-DNA hybrid ribonuclease activity"/>
    <property type="evidence" value="ECO:0007669"/>
    <property type="project" value="InterPro"/>
</dbReference>
<proteinExistence type="predicted"/>
<comment type="caution">
    <text evidence="2">The sequence shown here is derived from an EMBL/GenBank/DDBJ whole genome shotgun (WGS) entry which is preliminary data.</text>
</comment>
<dbReference type="Pfam" id="PF13456">
    <property type="entry name" value="RVT_3"/>
    <property type="match status" value="1"/>
</dbReference>
<organism evidence="2">
    <name type="scientific">Sesamum latifolium</name>
    <dbReference type="NCBI Taxonomy" id="2727402"/>
    <lineage>
        <taxon>Eukaryota</taxon>
        <taxon>Viridiplantae</taxon>
        <taxon>Streptophyta</taxon>
        <taxon>Embryophyta</taxon>
        <taxon>Tracheophyta</taxon>
        <taxon>Spermatophyta</taxon>
        <taxon>Magnoliopsida</taxon>
        <taxon>eudicotyledons</taxon>
        <taxon>Gunneridae</taxon>
        <taxon>Pentapetalae</taxon>
        <taxon>asterids</taxon>
        <taxon>lamiids</taxon>
        <taxon>Lamiales</taxon>
        <taxon>Pedaliaceae</taxon>
        <taxon>Sesamum</taxon>
    </lineage>
</organism>
<name>A0AAW2XGH5_9LAMI</name>
<protein>
    <recommendedName>
        <fullName evidence="1">RNase H type-1 domain-containing protein</fullName>
    </recommendedName>
</protein>
<feature type="domain" description="RNase H type-1" evidence="1">
    <location>
        <begin position="3"/>
        <end position="65"/>
    </location>
</feature>
<evidence type="ECO:0000259" key="1">
    <source>
        <dbReference type="Pfam" id="PF13456"/>
    </source>
</evidence>
<gene>
    <name evidence="2" type="ORF">Slati_1106700</name>
</gene>
<dbReference type="GO" id="GO:0003676">
    <property type="term" value="F:nucleic acid binding"/>
    <property type="evidence" value="ECO:0007669"/>
    <property type="project" value="InterPro"/>
</dbReference>
<sequence>MLKGWRNIVLEGDYQDMIKRLNSNEDDNSPVGLIINDARQLMRSFATCEVSYNPRAFNSHAHALVIFARQNSYGREVKCSLLLCSKFVDLL</sequence>
<reference evidence="2" key="2">
    <citation type="journal article" date="2024" name="Plant">
        <title>Genomic evolution and insights into agronomic trait innovations of Sesamum species.</title>
        <authorList>
            <person name="Miao H."/>
            <person name="Wang L."/>
            <person name="Qu L."/>
            <person name="Liu H."/>
            <person name="Sun Y."/>
            <person name="Le M."/>
            <person name="Wang Q."/>
            <person name="Wei S."/>
            <person name="Zheng Y."/>
            <person name="Lin W."/>
            <person name="Duan Y."/>
            <person name="Cao H."/>
            <person name="Xiong S."/>
            <person name="Wang X."/>
            <person name="Wei L."/>
            <person name="Li C."/>
            <person name="Ma Q."/>
            <person name="Ju M."/>
            <person name="Zhao R."/>
            <person name="Li G."/>
            <person name="Mu C."/>
            <person name="Tian Q."/>
            <person name="Mei H."/>
            <person name="Zhang T."/>
            <person name="Gao T."/>
            <person name="Zhang H."/>
        </authorList>
    </citation>
    <scope>NUCLEOTIDE SEQUENCE</scope>
    <source>
        <strain evidence="2">KEN1</strain>
    </source>
</reference>
<accession>A0AAW2XGH5</accession>
<evidence type="ECO:0000313" key="2">
    <source>
        <dbReference type="EMBL" id="KAL0451286.1"/>
    </source>
</evidence>
<dbReference type="EMBL" id="JACGWN010000004">
    <property type="protein sequence ID" value="KAL0451286.1"/>
    <property type="molecule type" value="Genomic_DNA"/>
</dbReference>
<reference evidence="2" key="1">
    <citation type="submission" date="2020-06" db="EMBL/GenBank/DDBJ databases">
        <authorList>
            <person name="Li T."/>
            <person name="Hu X."/>
            <person name="Zhang T."/>
            <person name="Song X."/>
            <person name="Zhang H."/>
            <person name="Dai N."/>
            <person name="Sheng W."/>
            <person name="Hou X."/>
            <person name="Wei L."/>
        </authorList>
    </citation>
    <scope>NUCLEOTIDE SEQUENCE</scope>
    <source>
        <strain evidence="2">KEN1</strain>
        <tissue evidence="2">Leaf</tissue>
    </source>
</reference>
<dbReference type="AlphaFoldDB" id="A0AAW2XGH5"/>